<feature type="compositionally biased region" description="Basic and acidic residues" evidence="1">
    <location>
        <begin position="471"/>
        <end position="481"/>
    </location>
</feature>
<gene>
    <name evidence="2" type="ORF">HD556DRAFT_1496534</name>
</gene>
<accession>A0A9P7AHT1</accession>
<feature type="compositionally biased region" description="Basic and acidic residues" evidence="1">
    <location>
        <begin position="674"/>
        <end position="693"/>
    </location>
</feature>
<feature type="region of interest" description="Disordered" evidence="1">
    <location>
        <begin position="364"/>
        <end position="396"/>
    </location>
</feature>
<dbReference type="Proteomes" id="UP000719766">
    <property type="component" value="Unassembled WGS sequence"/>
</dbReference>
<protein>
    <submittedName>
        <fullName evidence="2">Uncharacterized protein</fullName>
    </submittedName>
</protein>
<name>A0A9P7AHT1_9AGAM</name>
<feature type="compositionally biased region" description="Polar residues" evidence="1">
    <location>
        <begin position="484"/>
        <end position="498"/>
    </location>
</feature>
<feature type="region of interest" description="Disordered" evidence="1">
    <location>
        <begin position="674"/>
        <end position="702"/>
    </location>
</feature>
<sequence length="702" mass="76724">MSHSYRDVFQTFPAYWKGSPSVTSDADRSLEFPHRHGSQYRPKLKCQSVSQAINVRSDGAKETSSLPLVWGAFFLGKAGSQLTSGAIISYGSLEITVIRYDVLVCAGWLSWEIPYSSGTSFMRQDTVITKYHINHGLEQALTYHQDIPQNAYNSADNHNKVVNNQCSATPDLDPAIVASHTRARSYSTYGLSLKESLDVDILKARNTFVPLKSPLELTERSRSLPPRARRSAESSFDARAELGTFRCDSAQSADVTMVIVSATHRSEHAPVSRPSVVTSSKPRVCLDCTSQGSHRLPSVASAVEYSANERGTPVGSFGGSEITGFREVVNVNGRSAYSSSPREHPAQSVHADFAQDVLPRRRYSNTGIAPSTPYSSSSHKVSSDSPPSRPSTVFSRGTWAGTQGSLALCLCILDDVKDTSKHQSKLVNGPVHPPTGTVDISANLSDFGRVDQYDQWASPVAKMHVWQRGMQHQESHLKDGPSHVPQSPTFLSTDSPPAQGSLVDDHTDIDLRSTHDSHHDVPKRPAKTSSEDENTTVSEHVRGCESEHRKLVMGLEVMQSPASVLHQSSLTQSNAGIVTSEVKLLSHPMSHITSVTQVAGDSKREHSRAVVQESTLEWELVQENWVAVTAASQTTSTGDTNNSTIKDVARNKPSQVTLTPKLEDEMADVSTDCKRQTVEGREDSHDQGAERGQKSHILFPYC</sequence>
<organism evidence="2 3">
    <name type="scientific">Suillus plorans</name>
    <dbReference type="NCBI Taxonomy" id="116603"/>
    <lineage>
        <taxon>Eukaryota</taxon>
        <taxon>Fungi</taxon>
        <taxon>Dikarya</taxon>
        <taxon>Basidiomycota</taxon>
        <taxon>Agaricomycotina</taxon>
        <taxon>Agaricomycetes</taxon>
        <taxon>Agaricomycetidae</taxon>
        <taxon>Boletales</taxon>
        <taxon>Suillineae</taxon>
        <taxon>Suillaceae</taxon>
        <taxon>Suillus</taxon>
    </lineage>
</organism>
<feature type="compositionally biased region" description="Basic and acidic residues" evidence="1">
    <location>
        <begin position="503"/>
        <end position="523"/>
    </location>
</feature>
<feature type="compositionally biased region" description="Low complexity" evidence="1">
    <location>
        <begin position="370"/>
        <end position="386"/>
    </location>
</feature>
<evidence type="ECO:0000313" key="3">
    <source>
        <dbReference type="Proteomes" id="UP000719766"/>
    </source>
</evidence>
<dbReference type="AlphaFoldDB" id="A0A9P7AHT1"/>
<proteinExistence type="predicted"/>
<comment type="caution">
    <text evidence="2">The sequence shown here is derived from an EMBL/GenBank/DDBJ whole genome shotgun (WGS) entry which is preliminary data.</text>
</comment>
<evidence type="ECO:0000313" key="2">
    <source>
        <dbReference type="EMBL" id="KAG1788629.1"/>
    </source>
</evidence>
<dbReference type="OrthoDB" id="2667790at2759"/>
<dbReference type="RefSeq" id="XP_041155820.1">
    <property type="nucleotide sequence ID" value="XM_041308892.1"/>
</dbReference>
<reference evidence="2" key="1">
    <citation type="journal article" date="2020" name="New Phytol.">
        <title>Comparative genomics reveals dynamic genome evolution in host specialist ectomycorrhizal fungi.</title>
        <authorList>
            <person name="Lofgren L.A."/>
            <person name="Nguyen N.H."/>
            <person name="Vilgalys R."/>
            <person name="Ruytinx J."/>
            <person name="Liao H.L."/>
            <person name="Branco S."/>
            <person name="Kuo A."/>
            <person name="LaButti K."/>
            <person name="Lipzen A."/>
            <person name="Andreopoulos W."/>
            <person name="Pangilinan J."/>
            <person name="Riley R."/>
            <person name="Hundley H."/>
            <person name="Na H."/>
            <person name="Barry K."/>
            <person name="Grigoriev I.V."/>
            <person name="Stajich J.E."/>
            <person name="Kennedy P.G."/>
        </authorList>
    </citation>
    <scope>NUCLEOTIDE SEQUENCE</scope>
    <source>
        <strain evidence="2">S12</strain>
    </source>
</reference>
<keyword evidence="3" id="KW-1185">Reference proteome</keyword>
<evidence type="ECO:0000256" key="1">
    <source>
        <dbReference type="SAM" id="MobiDB-lite"/>
    </source>
</evidence>
<feature type="region of interest" description="Disordered" evidence="1">
    <location>
        <begin position="469"/>
        <end position="543"/>
    </location>
</feature>
<dbReference type="EMBL" id="JABBWE010000066">
    <property type="protein sequence ID" value="KAG1788629.1"/>
    <property type="molecule type" value="Genomic_DNA"/>
</dbReference>
<dbReference type="GeneID" id="64602656"/>